<accession>A0ABY2HGE9</accession>
<proteinExistence type="predicted"/>
<dbReference type="EMBL" id="PPTA01000001">
    <property type="protein sequence ID" value="TFB06617.1"/>
    <property type="molecule type" value="Genomic_DNA"/>
</dbReference>
<organism evidence="2 3">
    <name type="scientific">Trichoderma ghanense</name>
    <dbReference type="NCBI Taxonomy" id="65468"/>
    <lineage>
        <taxon>Eukaryota</taxon>
        <taxon>Fungi</taxon>
        <taxon>Dikarya</taxon>
        <taxon>Ascomycota</taxon>
        <taxon>Pezizomycotina</taxon>
        <taxon>Sordariomycetes</taxon>
        <taxon>Hypocreomycetidae</taxon>
        <taxon>Hypocreales</taxon>
        <taxon>Hypocreaceae</taxon>
        <taxon>Trichoderma</taxon>
    </lineage>
</organism>
<comment type="caution">
    <text evidence="2">The sequence shown here is derived from an EMBL/GenBank/DDBJ whole genome shotgun (WGS) entry which is preliminary data.</text>
</comment>
<reference evidence="2 3" key="1">
    <citation type="submission" date="2018-01" db="EMBL/GenBank/DDBJ databases">
        <title>Genome characterization of the sugarcane-associated fungus Trichoderma ghanense CCMA-1212 and their application in lignocelulose bioconversion.</title>
        <authorList>
            <person name="Steindorff A.S."/>
            <person name="Mendes T.D."/>
            <person name="Vilela E.S.D."/>
            <person name="Rodrigues D.S."/>
            <person name="Formighieri E.F."/>
            <person name="Melo I.S."/>
            <person name="Favaro L.C.L."/>
        </authorList>
    </citation>
    <scope>NUCLEOTIDE SEQUENCE [LARGE SCALE GENOMIC DNA]</scope>
    <source>
        <strain evidence="2 3">CCMA-1212</strain>
    </source>
</reference>
<feature type="region of interest" description="Disordered" evidence="1">
    <location>
        <begin position="232"/>
        <end position="271"/>
    </location>
</feature>
<name>A0ABY2HGE9_9HYPO</name>
<sequence length="271" mass="30576">MSQALIQRLAAKGRGLLLELEQAIDEKGQQFAPFPEIAPRYSTLIAPPWMPPLDDRTAKVVGANEQPSNGYQMVQVNSVPHRDPSPYTNYVHRNGRVILCMYNFAEMDANNENRMHWSDLMAVSASRVASVNGATSMEELEAIWRISIVNPETNAVIAAVDCRIFGSGSSKEETRYFDLTPEDGDEFFALLGTVHRKGPLRMLAAYPRFFGCKTIARVRVYPNDSPNLCWFLERRRPPDTPEDDTTPLSRKARRDRKKGRRSRQSQSSSVG</sequence>
<evidence type="ECO:0000256" key="1">
    <source>
        <dbReference type="SAM" id="MobiDB-lite"/>
    </source>
</evidence>
<feature type="compositionally biased region" description="Basic residues" evidence="1">
    <location>
        <begin position="250"/>
        <end position="263"/>
    </location>
</feature>
<dbReference type="GeneID" id="300573161"/>
<evidence type="ECO:0000313" key="3">
    <source>
        <dbReference type="Proteomes" id="UP001642720"/>
    </source>
</evidence>
<dbReference type="Proteomes" id="UP001642720">
    <property type="component" value="Unassembled WGS sequence"/>
</dbReference>
<keyword evidence="3" id="KW-1185">Reference proteome</keyword>
<evidence type="ECO:0000313" key="2">
    <source>
        <dbReference type="EMBL" id="TFB06617.1"/>
    </source>
</evidence>
<gene>
    <name evidence="2" type="ORF">CCMA1212_001278</name>
</gene>
<dbReference type="RefSeq" id="XP_073562818.1">
    <property type="nucleotide sequence ID" value="XM_073698711.1"/>
</dbReference>
<protein>
    <submittedName>
        <fullName evidence="2">Uncharacterized protein</fullName>
    </submittedName>
</protein>